<dbReference type="PROSITE" id="PS51833">
    <property type="entry name" value="HDOD"/>
    <property type="match status" value="1"/>
</dbReference>
<gene>
    <name evidence="2" type="ORF">HNQ01_003845</name>
</gene>
<reference evidence="2 3" key="1">
    <citation type="submission" date="2020-05" db="EMBL/GenBank/DDBJ databases">
        <title>Genomic Encyclopedia of Type Strains, Phase IV (KMG-V): Genome sequencing to study the core and pangenomes of soil and plant-associated prokaryotes.</title>
        <authorList>
            <person name="Whitman W."/>
        </authorList>
    </citation>
    <scope>NUCLEOTIDE SEQUENCE [LARGE SCALE GENOMIC DNA]</scope>
    <source>
        <strain evidence="2 3">C29</strain>
    </source>
</reference>
<comment type="caution">
    <text evidence="2">The sequence shown here is derived from an EMBL/GenBank/DDBJ whole genome shotgun (WGS) entry which is preliminary data.</text>
</comment>
<dbReference type="SUPFAM" id="SSF109604">
    <property type="entry name" value="HD-domain/PDEase-like"/>
    <property type="match status" value="1"/>
</dbReference>
<protein>
    <submittedName>
        <fullName evidence="2">EAL and modified HD-GYP domain-containing signal transduction protein</fullName>
    </submittedName>
</protein>
<dbReference type="Gene3D" id="1.10.3210.10">
    <property type="entry name" value="Hypothetical protein af1432"/>
    <property type="match status" value="1"/>
</dbReference>
<dbReference type="PANTHER" id="PTHR33525:SF4">
    <property type="entry name" value="CYCLIC DI-GMP PHOSPHODIESTERASE CDGJ"/>
    <property type="match status" value="1"/>
</dbReference>
<evidence type="ECO:0000313" key="3">
    <source>
        <dbReference type="Proteomes" id="UP001516061"/>
    </source>
</evidence>
<name>A0ABX2G7Q5_9BURK</name>
<dbReference type="InterPro" id="IPR052340">
    <property type="entry name" value="RNase_Y/CdgJ"/>
</dbReference>
<evidence type="ECO:0000259" key="1">
    <source>
        <dbReference type="PROSITE" id="PS51833"/>
    </source>
</evidence>
<dbReference type="InterPro" id="IPR013976">
    <property type="entry name" value="HDOD"/>
</dbReference>
<evidence type="ECO:0000313" key="2">
    <source>
        <dbReference type="EMBL" id="NRT58079.1"/>
    </source>
</evidence>
<sequence>MLFPDAPILGQVALSYCPIIDRHRNVMATRLTVFPLGQARWLPVGELLRTVSEVWPQDGPQVVLSVRCESLLADLLMVQPAPNVMIEVPKFMAGDPAHRDDILQLAANGNTLLLSGRPNHPLPRELLGTFRYSIIDLADERRLDAAPPPPGVTRSIGFFQEGVTTIDQMEGAFRRGAVAVLGWPVDEAVRPRKRSSSSGIRPDLQVTLDLINQVNNEEPLSVLEATLKRDPSLAFKLMRYINSPVFGLTVEVTSFSHAVMLLGYQRLKRWLSLLLVTAGNDQNQRPVMFAAVRRGLLMEALAGENAGSDERSEMFICGVFSLLDRMFQKPFDELLATLPVPAGVHAALVEESGPYHCVLELVRTLEGGSGFDVRDRVQACNLPMRHVNRALLRSLGSALQVS</sequence>
<dbReference type="EMBL" id="JABSNM010000023">
    <property type="protein sequence ID" value="NRT58079.1"/>
    <property type="molecule type" value="Genomic_DNA"/>
</dbReference>
<dbReference type="PANTHER" id="PTHR33525">
    <property type="match status" value="1"/>
</dbReference>
<dbReference type="RefSeq" id="WP_173807105.1">
    <property type="nucleotide sequence ID" value="NZ_JABSNM010000023.1"/>
</dbReference>
<accession>A0ABX2G7Q5</accession>
<dbReference type="Pfam" id="PF08668">
    <property type="entry name" value="HDOD"/>
    <property type="match status" value="1"/>
</dbReference>
<organism evidence="2 3">
    <name type="scientific">Sphaerotilus uruguayifluvii</name>
    <dbReference type="NCBI Taxonomy" id="2735897"/>
    <lineage>
        <taxon>Bacteria</taxon>
        <taxon>Pseudomonadati</taxon>
        <taxon>Pseudomonadota</taxon>
        <taxon>Betaproteobacteria</taxon>
        <taxon>Burkholderiales</taxon>
        <taxon>Sphaerotilaceae</taxon>
        <taxon>Sphaerotilus</taxon>
    </lineage>
</organism>
<keyword evidence="3" id="KW-1185">Reference proteome</keyword>
<proteinExistence type="predicted"/>
<feature type="domain" description="HDOD" evidence="1">
    <location>
        <begin position="200"/>
        <end position="383"/>
    </location>
</feature>
<dbReference type="Proteomes" id="UP001516061">
    <property type="component" value="Unassembled WGS sequence"/>
</dbReference>